<feature type="compositionally biased region" description="Basic and acidic residues" evidence="1">
    <location>
        <begin position="45"/>
        <end position="62"/>
    </location>
</feature>
<feature type="region of interest" description="Disordered" evidence="1">
    <location>
        <begin position="1"/>
        <end position="126"/>
    </location>
</feature>
<dbReference type="Proteomes" id="UP001066276">
    <property type="component" value="Chromosome 12"/>
</dbReference>
<keyword evidence="3" id="KW-1185">Reference proteome</keyword>
<name>A0AAV7KTB5_PLEWA</name>
<dbReference type="AlphaFoldDB" id="A0AAV7KTB5"/>
<evidence type="ECO:0000313" key="2">
    <source>
        <dbReference type="EMBL" id="KAJ1080163.1"/>
    </source>
</evidence>
<accession>A0AAV7KTB5</accession>
<reference evidence="2" key="1">
    <citation type="journal article" date="2022" name="bioRxiv">
        <title>Sequencing and chromosome-scale assembly of the giantPleurodeles waltlgenome.</title>
        <authorList>
            <person name="Brown T."/>
            <person name="Elewa A."/>
            <person name="Iarovenko S."/>
            <person name="Subramanian E."/>
            <person name="Araus A.J."/>
            <person name="Petzold A."/>
            <person name="Susuki M."/>
            <person name="Suzuki K.-i.T."/>
            <person name="Hayashi T."/>
            <person name="Toyoda A."/>
            <person name="Oliveira C."/>
            <person name="Osipova E."/>
            <person name="Leigh N.D."/>
            <person name="Simon A."/>
            <person name="Yun M.H."/>
        </authorList>
    </citation>
    <scope>NUCLEOTIDE SEQUENCE</scope>
    <source>
        <strain evidence="2">20211129_DDA</strain>
        <tissue evidence="2">Liver</tissue>
    </source>
</reference>
<feature type="compositionally biased region" description="Basic and acidic residues" evidence="1">
    <location>
        <begin position="70"/>
        <end position="94"/>
    </location>
</feature>
<organism evidence="2 3">
    <name type="scientific">Pleurodeles waltl</name>
    <name type="common">Iberian ribbed newt</name>
    <dbReference type="NCBI Taxonomy" id="8319"/>
    <lineage>
        <taxon>Eukaryota</taxon>
        <taxon>Metazoa</taxon>
        <taxon>Chordata</taxon>
        <taxon>Craniata</taxon>
        <taxon>Vertebrata</taxon>
        <taxon>Euteleostomi</taxon>
        <taxon>Amphibia</taxon>
        <taxon>Batrachia</taxon>
        <taxon>Caudata</taxon>
        <taxon>Salamandroidea</taxon>
        <taxon>Salamandridae</taxon>
        <taxon>Pleurodelinae</taxon>
        <taxon>Pleurodeles</taxon>
    </lineage>
</organism>
<gene>
    <name evidence="2" type="ORF">NDU88_000383</name>
</gene>
<evidence type="ECO:0000313" key="3">
    <source>
        <dbReference type="Proteomes" id="UP001066276"/>
    </source>
</evidence>
<protein>
    <submittedName>
        <fullName evidence="2">Uncharacterized protein</fullName>
    </submittedName>
</protein>
<dbReference type="EMBL" id="JANPWB010000016">
    <property type="protein sequence ID" value="KAJ1080163.1"/>
    <property type="molecule type" value="Genomic_DNA"/>
</dbReference>
<sequence length="126" mass="13502">MPSGPSEEATGADADTSNQERDHVISNPFELSGIRRQKKPVCAPGKEDEEKNPVGGGERTDGTGETGTEDEQRILRPVAIEDPRGRREPTDNAHEGAPGSTAAREAFHDNSSHASGEAWPSQVHLH</sequence>
<proteinExistence type="predicted"/>
<comment type="caution">
    <text evidence="2">The sequence shown here is derived from an EMBL/GenBank/DDBJ whole genome shotgun (WGS) entry which is preliminary data.</text>
</comment>
<evidence type="ECO:0000256" key="1">
    <source>
        <dbReference type="SAM" id="MobiDB-lite"/>
    </source>
</evidence>